<dbReference type="Proteomes" id="UP000244336">
    <property type="component" value="Chromosome 3"/>
</dbReference>
<evidence type="ECO:0000313" key="2">
    <source>
        <dbReference type="Proteomes" id="UP000244336"/>
    </source>
</evidence>
<evidence type="ECO:0000313" key="1">
    <source>
        <dbReference type="EMBL" id="PUZ66323.1"/>
    </source>
</evidence>
<dbReference type="EMBL" id="CM009751">
    <property type="protein sequence ID" value="PUZ66323.1"/>
    <property type="molecule type" value="Genomic_DNA"/>
</dbReference>
<keyword evidence="2" id="KW-1185">Reference proteome</keyword>
<dbReference type="AlphaFoldDB" id="A0A2T7EER8"/>
<dbReference type="Gramene" id="PUZ66323">
    <property type="protein sequence ID" value="PUZ66323"/>
    <property type="gene ID" value="GQ55_3G298500"/>
</dbReference>
<sequence>MCRIAILRKPPSHSSLEGTGLDRKQNWARLPPQWVWPSRCSSSTCRILSTILIYMAVGDLDSGICMSITAPCHDPILTAGPKSVNGN</sequence>
<proteinExistence type="predicted"/>
<name>A0A2T7EER8_9POAL</name>
<gene>
    <name evidence="1" type="ORF">GQ55_3G298500</name>
</gene>
<reference evidence="1 2" key="1">
    <citation type="submission" date="2018-04" db="EMBL/GenBank/DDBJ databases">
        <title>WGS assembly of Panicum hallii var. hallii HAL2.</title>
        <authorList>
            <person name="Lovell J."/>
            <person name="Jenkins J."/>
            <person name="Lowry D."/>
            <person name="Mamidi S."/>
            <person name="Sreedasyam A."/>
            <person name="Weng X."/>
            <person name="Barry K."/>
            <person name="Bonette J."/>
            <person name="Campitelli B."/>
            <person name="Daum C."/>
            <person name="Gordon S."/>
            <person name="Gould B."/>
            <person name="Lipzen A."/>
            <person name="MacQueen A."/>
            <person name="Palacio-Mejia J."/>
            <person name="Plott C."/>
            <person name="Shakirov E."/>
            <person name="Shu S."/>
            <person name="Yoshinaga Y."/>
            <person name="Zane M."/>
            <person name="Rokhsar D."/>
            <person name="Grimwood J."/>
            <person name="Schmutz J."/>
            <person name="Juenger T."/>
        </authorList>
    </citation>
    <scope>NUCLEOTIDE SEQUENCE [LARGE SCALE GENOMIC DNA]</scope>
    <source>
        <strain evidence="2">cv. HAL2</strain>
    </source>
</reference>
<accession>A0A2T7EER8</accession>
<protein>
    <submittedName>
        <fullName evidence="1">Uncharacterized protein</fullName>
    </submittedName>
</protein>
<organism evidence="1 2">
    <name type="scientific">Panicum hallii var. hallii</name>
    <dbReference type="NCBI Taxonomy" id="1504633"/>
    <lineage>
        <taxon>Eukaryota</taxon>
        <taxon>Viridiplantae</taxon>
        <taxon>Streptophyta</taxon>
        <taxon>Embryophyta</taxon>
        <taxon>Tracheophyta</taxon>
        <taxon>Spermatophyta</taxon>
        <taxon>Magnoliopsida</taxon>
        <taxon>Liliopsida</taxon>
        <taxon>Poales</taxon>
        <taxon>Poaceae</taxon>
        <taxon>PACMAD clade</taxon>
        <taxon>Panicoideae</taxon>
        <taxon>Panicodae</taxon>
        <taxon>Paniceae</taxon>
        <taxon>Panicinae</taxon>
        <taxon>Panicum</taxon>
        <taxon>Panicum sect. Panicum</taxon>
    </lineage>
</organism>